<dbReference type="SUPFAM" id="SSF51215">
    <property type="entry name" value="Regulatory protein AraC"/>
    <property type="match status" value="1"/>
</dbReference>
<dbReference type="InterPro" id="IPR037923">
    <property type="entry name" value="HTH-like"/>
</dbReference>
<dbReference type="PROSITE" id="PS00041">
    <property type="entry name" value="HTH_ARAC_FAMILY_1"/>
    <property type="match status" value="1"/>
</dbReference>
<gene>
    <name evidence="7" type="ORF">HT134_39180</name>
</gene>
<dbReference type="PANTHER" id="PTHR46796">
    <property type="entry name" value="HTH-TYPE TRANSCRIPTIONAL ACTIVATOR RHAS-RELATED"/>
    <property type="match status" value="1"/>
</dbReference>
<keyword evidence="1" id="KW-0963">Cytoplasm</keyword>
<dbReference type="Pfam" id="PF02311">
    <property type="entry name" value="AraC_binding"/>
    <property type="match status" value="1"/>
</dbReference>
<evidence type="ECO:0000259" key="6">
    <source>
        <dbReference type="PROSITE" id="PS01124"/>
    </source>
</evidence>
<dbReference type="PRINTS" id="PR00032">
    <property type="entry name" value="HTHARAC"/>
</dbReference>
<keyword evidence="5" id="KW-0804">Transcription</keyword>
<reference evidence="7 8" key="1">
    <citation type="submission" date="2020-06" db="EMBL/GenBank/DDBJ databases">
        <authorList>
            <person name="Chanama M."/>
        </authorList>
    </citation>
    <scope>NUCLEOTIDE SEQUENCE [LARGE SCALE GENOMIC DNA]</scope>
    <source>
        <strain evidence="7 8">TBRC6557</strain>
    </source>
</reference>
<dbReference type="EMBL" id="JABWGO010000014">
    <property type="protein sequence ID" value="NUW46096.1"/>
    <property type="molecule type" value="Genomic_DNA"/>
</dbReference>
<dbReference type="PROSITE" id="PS01124">
    <property type="entry name" value="HTH_ARAC_FAMILY_2"/>
    <property type="match status" value="1"/>
</dbReference>
<keyword evidence="2" id="KW-0805">Transcription regulation</keyword>
<evidence type="ECO:0000256" key="5">
    <source>
        <dbReference type="ARBA" id="ARBA00023163"/>
    </source>
</evidence>
<dbReference type="SUPFAM" id="SSF46689">
    <property type="entry name" value="Homeodomain-like"/>
    <property type="match status" value="1"/>
</dbReference>
<evidence type="ECO:0000256" key="4">
    <source>
        <dbReference type="ARBA" id="ARBA00023159"/>
    </source>
</evidence>
<keyword evidence="8" id="KW-1185">Reference proteome</keyword>
<dbReference type="Pfam" id="PF12833">
    <property type="entry name" value="HTH_18"/>
    <property type="match status" value="1"/>
</dbReference>
<protein>
    <submittedName>
        <fullName evidence="7">AraC family transcriptional regulator</fullName>
    </submittedName>
</protein>
<dbReference type="SMART" id="SM00342">
    <property type="entry name" value="HTH_ARAC"/>
    <property type="match status" value="1"/>
</dbReference>
<dbReference type="Proteomes" id="UP000546126">
    <property type="component" value="Unassembled WGS sequence"/>
</dbReference>
<dbReference type="Gene3D" id="1.10.10.60">
    <property type="entry name" value="Homeodomain-like"/>
    <property type="match status" value="1"/>
</dbReference>
<dbReference type="GO" id="GO:0003700">
    <property type="term" value="F:DNA-binding transcription factor activity"/>
    <property type="evidence" value="ECO:0007669"/>
    <property type="project" value="InterPro"/>
</dbReference>
<evidence type="ECO:0000256" key="3">
    <source>
        <dbReference type="ARBA" id="ARBA00023125"/>
    </source>
</evidence>
<evidence type="ECO:0000256" key="1">
    <source>
        <dbReference type="ARBA" id="ARBA00022490"/>
    </source>
</evidence>
<dbReference type="InterPro" id="IPR009057">
    <property type="entry name" value="Homeodomain-like_sf"/>
</dbReference>
<comment type="caution">
    <text evidence="7">The sequence shown here is derived from an EMBL/GenBank/DDBJ whole genome shotgun (WGS) entry which is preliminary data.</text>
</comment>
<dbReference type="AlphaFoldDB" id="A0A7Y6MGW9"/>
<dbReference type="InterPro" id="IPR020449">
    <property type="entry name" value="Tscrpt_reg_AraC-type_HTH"/>
</dbReference>
<dbReference type="InterPro" id="IPR050204">
    <property type="entry name" value="AraC_XylS_family_regulators"/>
</dbReference>
<dbReference type="InterPro" id="IPR003313">
    <property type="entry name" value="AraC-bd"/>
</dbReference>
<dbReference type="RefSeq" id="WP_175605555.1">
    <property type="nucleotide sequence ID" value="NZ_JABWGO010000014.1"/>
</dbReference>
<dbReference type="InterPro" id="IPR018060">
    <property type="entry name" value="HTH_AraC"/>
</dbReference>
<dbReference type="GO" id="GO:0043565">
    <property type="term" value="F:sequence-specific DNA binding"/>
    <property type="evidence" value="ECO:0007669"/>
    <property type="project" value="InterPro"/>
</dbReference>
<keyword evidence="4" id="KW-0010">Activator</keyword>
<dbReference type="InterPro" id="IPR018062">
    <property type="entry name" value="HTH_AraC-typ_CS"/>
</dbReference>
<sequence>MDNSRRPVGSVERVEGQEPWDRWWYYLTPSPAHRRLGLVCLAVGTQRGRLPVVGPRTLEHHVALIILSGRGWFSWGGRPPVDVAAPALLWLLPGVEHHYGPCEQGWSEAFADFSGPAVAVYDELGHFDPDHPVVPLSSAEPAHLVVKKMAAACHRGGPHMEVEASAAVHELLVTLHRSRADHDPHGNPVLQSLARAACLPLSVPEHARRLSMRVAELRDAVRLSAGCSPKEYVLRIRLNQAKELLAGTDLGVAAVARRVGYDDPGYFTRLFTRRVGVAPSVFREQRSWGPRTNESTK</sequence>
<name>A0A7Y6MGW9_9ACTN</name>
<feature type="domain" description="HTH araC/xylS-type" evidence="6">
    <location>
        <begin position="187"/>
        <end position="285"/>
    </location>
</feature>
<evidence type="ECO:0000313" key="7">
    <source>
        <dbReference type="EMBL" id="NUW46096.1"/>
    </source>
</evidence>
<keyword evidence="3" id="KW-0238">DNA-binding</keyword>
<evidence type="ECO:0000313" key="8">
    <source>
        <dbReference type="Proteomes" id="UP000546126"/>
    </source>
</evidence>
<dbReference type="PANTHER" id="PTHR46796:SF13">
    <property type="entry name" value="HTH-TYPE TRANSCRIPTIONAL ACTIVATOR RHAS"/>
    <property type="match status" value="1"/>
</dbReference>
<organism evidence="7 8">
    <name type="scientific">Nonomuraea rhodomycinica</name>
    <dbReference type="NCBI Taxonomy" id="1712872"/>
    <lineage>
        <taxon>Bacteria</taxon>
        <taxon>Bacillati</taxon>
        <taxon>Actinomycetota</taxon>
        <taxon>Actinomycetes</taxon>
        <taxon>Streptosporangiales</taxon>
        <taxon>Streptosporangiaceae</taxon>
        <taxon>Nonomuraea</taxon>
    </lineage>
</organism>
<accession>A0A7Y6MGW9</accession>
<evidence type="ECO:0000256" key="2">
    <source>
        <dbReference type="ARBA" id="ARBA00023015"/>
    </source>
</evidence>
<proteinExistence type="predicted"/>